<dbReference type="Proteomes" id="UP000188268">
    <property type="component" value="Unassembled WGS sequence"/>
</dbReference>
<organism evidence="1 2">
    <name type="scientific">Corchorus capsularis</name>
    <name type="common">Jute</name>
    <dbReference type="NCBI Taxonomy" id="210143"/>
    <lineage>
        <taxon>Eukaryota</taxon>
        <taxon>Viridiplantae</taxon>
        <taxon>Streptophyta</taxon>
        <taxon>Embryophyta</taxon>
        <taxon>Tracheophyta</taxon>
        <taxon>Spermatophyta</taxon>
        <taxon>Magnoliopsida</taxon>
        <taxon>eudicotyledons</taxon>
        <taxon>Gunneridae</taxon>
        <taxon>Pentapetalae</taxon>
        <taxon>rosids</taxon>
        <taxon>malvids</taxon>
        <taxon>Malvales</taxon>
        <taxon>Malvaceae</taxon>
        <taxon>Grewioideae</taxon>
        <taxon>Apeibeae</taxon>
        <taxon>Corchorus</taxon>
    </lineage>
</organism>
<dbReference type="OrthoDB" id="1924011at2759"/>
<gene>
    <name evidence="1" type="ORF">CCACVL1_16910</name>
</gene>
<dbReference type="EMBL" id="AWWV01011133">
    <property type="protein sequence ID" value="OMO74174.1"/>
    <property type="molecule type" value="Genomic_DNA"/>
</dbReference>
<dbReference type="Gramene" id="OMO74174">
    <property type="protein sequence ID" value="OMO74174"/>
    <property type="gene ID" value="CCACVL1_16910"/>
</dbReference>
<dbReference type="GO" id="GO:0010183">
    <property type="term" value="P:pollen tube guidance"/>
    <property type="evidence" value="ECO:0007669"/>
    <property type="project" value="InterPro"/>
</dbReference>
<dbReference type="PANTHER" id="PTHR36345">
    <property type="entry name" value="CCG-BINDING PROTEIN 1"/>
    <property type="match status" value="1"/>
</dbReference>
<dbReference type="AlphaFoldDB" id="A0A1R3HV87"/>
<dbReference type="PANTHER" id="PTHR36345:SF1">
    <property type="entry name" value="CCG-BINDING PROTEIN 1"/>
    <property type="match status" value="1"/>
</dbReference>
<name>A0A1R3HV87_COCAP</name>
<dbReference type="GO" id="GO:0036033">
    <property type="term" value="F:mediator complex binding"/>
    <property type="evidence" value="ECO:0007669"/>
    <property type="project" value="InterPro"/>
</dbReference>
<dbReference type="STRING" id="210143.A0A1R3HV87"/>
<dbReference type="GO" id="GO:0005829">
    <property type="term" value="C:cytosol"/>
    <property type="evidence" value="ECO:0007669"/>
    <property type="project" value="TreeGrafter"/>
</dbReference>
<accession>A0A1R3HV87</accession>
<keyword evidence="2" id="KW-1185">Reference proteome</keyword>
<sequence length="208" mass="23368">MIESILLRSCSSPILADVKDIHRTGLSPASRTRFASTIRCSSSSDAYIPKLEPFSRTKLERAVKDPPLIEKCENQLADYCSTLEGDDCYSCWRAYFELKDLEKETPKEDVERIIRQAGGLKTLIGCLHGIASIHHKQNSNGCLTLATQCHPENEGKTFVHVPDGLPKTAEELEEEERARMPDSPFTRLLRTKGTCPAWYSPEPDQCLQ</sequence>
<dbReference type="GO" id="GO:0005634">
    <property type="term" value="C:nucleus"/>
    <property type="evidence" value="ECO:0007669"/>
    <property type="project" value="TreeGrafter"/>
</dbReference>
<dbReference type="OMA" id="QKCENEL"/>
<proteinExistence type="predicted"/>
<evidence type="ECO:0000313" key="2">
    <source>
        <dbReference type="Proteomes" id="UP000188268"/>
    </source>
</evidence>
<dbReference type="InterPro" id="IPR037502">
    <property type="entry name" value="CBP1"/>
</dbReference>
<reference evidence="1 2" key="1">
    <citation type="submission" date="2013-09" db="EMBL/GenBank/DDBJ databases">
        <title>Corchorus capsularis genome sequencing.</title>
        <authorList>
            <person name="Alam M."/>
            <person name="Haque M.S."/>
            <person name="Islam M.S."/>
            <person name="Emdad E.M."/>
            <person name="Islam M.M."/>
            <person name="Ahmed B."/>
            <person name="Halim A."/>
            <person name="Hossen Q.M.M."/>
            <person name="Hossain M.Z."/>
            <person name="Ahmed R."/>
            <person name="Khan M.M."/>
            <person name="Islam R."/>
            <person name="Rashid M.M."/>
            <person name="Khan S.A."/>
            <person name="Rahman M.S."/>
            <person name="Alam M."/>
        </authorList>
    </citation>
    <scope>NUCLEOTIDE SEQUENCE [LARGE SCALE GENOMIC DNA]</scope>
    <source>
        <strain evidence="2">cv. CVL-1</strain>
        <tissue evidence="1">Whole seedling</tissue>
    </source>
</reference>
<evidence type="ECO:0000313" key="1">
    <source>
        <dbReference type="EMBL" id="OMO74174.1"/>
    </source>
</evidence>
<comment type="caution">
    <text evidence="1">The sequence shown here is derived from an EMBL/GenBank/DDBJ whole genome shotgun (WGS) entry which is preliminary data.</text>
</comment>
<protein>
    <submittedName>
        <fullName evidence="1">Uncharacterized protein</fullName>
    </submittedName>
</protein>